<proteinExistence type="predicted"/>
<feature type="region of interest" description="Disordered" evidence="1">
    <location>
        <begin position="1"/>
        <end position="21"/>
    </location>
</feature>
<evidence type="ECO:0000256" key="1">
    <source>
        <dbReference type="SAM" id="MobiDB-lite"/>
    </source>
</evidence>
<organism evidence="2 3">
    <name type="scientific">Candidatus Marsarchaeota G2 archaeon BE_D</name>
    <dbReference type="NCBI Taxonomy" id="1978158"/>
    <lineage>
        <taxon>Archaea</taxon>
        <taxon>Candidatus Marsarchaeota</taxon>
        <taxon>Candidatus Marsarchaeota group 2</taxon>
    </lineage>
</organism>
<dbReference type="Proteomes" id="UP000242015">
    <property type="component" value="Unassembled WGS sequence"/>
</dbReference>
<evidence type="ECO:0000313" key="3">
    <source>
        <dbReference type="Proteomes" id="UP000242015"/>
    </source>
</evidence>
<sequence length="186" mass="21039">MALFRELTPYSERPPRTDSSEQLYSQVFEPRELSHYVVEGEALMVIAEREERRRFSTLEGRLLLFQPSQADVGYHTVIRNALCVLGVKLGFESETEAEFEWGRVDCVWIMSGEITHAFEVVVSGSFKEAFYRLGKLPTRVQKFIVADTVDERVRDMVEREGFGLLEADWVLAAAGSTQPSNPGGVS</sequence>
<comment type="caution">
    <text evidence="2">The sequence shown here is derived from an EMBL/GenBank/DDBJ whole genome shotgun (WGS) entry which is preliminary data.</text>
</comment>
<reference evidence="2 3" key="1">
    <citation type="submission" date="2017-04" db="EMBL/GenBank/DDBJ databases">
        <title>Novel microbial lineages endemic to geothermal iron-oxide mats fill important gaps in the evolutionary history of Archaea.</title>
        <authorList>
            <person name="Jay Z.J."/>
            <person name="Beam J.P."/>
            <person name="Dlakic M."/>
            <person name="Rusch D.B."/>
            <person name="Kozubal M.A."/>
            <person name="Inskeep W.P."/>
        </authorList>
    </citation>
    <scope>NUCLEOTIDE SEQUENCE [LARGE SCALE GENOMIC DNA]</scope>
    <source>
        <strain evidence="2">BE_D</strain>
    </source>
</reference>
<gene>
    <name evidence="2" type="ORF">B9Q04_19115</name>
</gene>
<name>A0A2R6C2I1_9ARCH</name>
<accession>A0A2R6C2I1</accession>
<dbReference type="EMBL" id="NEXF01000684">
    <property type="protein sequence ID" value="PSO05087.1"/>
    <property type="molecule type" value="Genomic_DNA"/>
</dbReference>
<dbReference type="AlphaFoldDB" id="A0A2R6C2I1"/>
<protein>
    <submittedName>
        <fullName evidence="2">Uncharacterized protein</fullName>
    </submittedName>
</protein>
<evidence type="ECO:0000313" key="2">
    <source>
        <dbReference type="EMBL" id="PSO05087.1"/>
    </source>
</evidence>